<protein>
    <recommendedName>
        <fullName evidence="7">Small ribosomal subunit protein mS31</fullName>
    </recommendedName>
    <alternativeName>
        <fullName evidence="8">28S ribosomal protein S31, mitochondrial</fullName>
    </alternativeName>
</protein>
<keyword evidence="5" id="KW-0496">Mitochondrion</keyword>
<keyword evidence="4" id="KW-0689">Ribosomal protein</keyword>
<evidence type="ECO:0000256" key="1">
    <source>
        <dbReference type="ARBA" id="ARBA00004173"/>
    </source>
</evidence>
<evidence type="ECO:0000313" key="10">
    <source>
        <dbReference type="Proteomes" id="UP001217089"/>
    </source>
</evidence>
<keyword evidence="10" id="KW-1185">Reference proteome</keyword>
<dbReference type="Proteomes" id="UP001217089">
    <property type="component" value="Unassembled WGS sequence"/>
</dbReference>
<gene>
    <name evidence="9" type="ORF">KUTeg_007483</name>
</gene>
<comment type="caution">
    <text evidence="9">The sequence shown here is derived from an EMBL/GenBank/DDBJ whole genome shotgun (WGS) entry which is preliminary data.</text>
</comment>
<accession>A0ABQ9FDE4</accession>
<organism evidence="9 10">
    <name type="scientific">Tegillarca granosa</name>
    <name type="common">Malaysian cockle</name>
    <name type="synonym">Anadara granosa</name>
    <dbReference type="NCBI Taxonomy" id="220873"/>
    <lineage>
        <taxon>Eukaryota</taxon>
        <taxon>Metazoa</taxon>
        <taxon>Spiralia</taxon>
        <taxon>Lophotrochozoa</taxon>
        <taxon>Mollusca</taxon>
        <taxon>Bivalvia</taxon>
        <taxon>Autobranchia</taxon>
        <taxon>Pteriomorphia</taxon>
        <taxon>Arcoida</taxon>
        <taxon>Arcoidea</taxon>
        <taxon>Arcidae</taxon>
        <taxon>Tegillarca</taxon>
    </lineage>
</organism>
<dbReference type="Pfam" id="PF15433">
    <property type="entry name" value="MRP-S31"/>
    <property type="match status" value="1"/>
</dbReference>
<evidence type="ECO:0000256" key="5">
    <source>
        <dbReference type="ARBA" id="ARBA00023128"/>
    </source>
</evidence>
<evidence type="ECO:0000256" key="7">
    <source>
        <dbReference type="ARBA" id="ARBA00035133"/>
    </source>
</evidence>
<dbReference type="InterPro" id="IPR026299">
    <property type="entry name" value="MRP-S31"/>
</dbReference>
<evidence type="ECO:0000256" key="2">
    <source>
        <dbReference type="ARBA" id="ARBA00011057"/>
    </source>
</evidence>
<dbReference type="PANTHER" id="PTHR13231:SF3">
    <property type="entry name" value="SMALL RIBOSOMAL SUBUNIT PROTEIN MS31"/>
    <property type="match status" value="1"/>
</dbReference>
<name>A0ABQ9FDE4_TEGGR</name>
<sequence length="361" mass="42382">MSAYGPMLHVSRKNVLELCQMMHFLQRSSKISNSRLFSTCKRLHDEKKDEPDKNEKIREALKKAGERKKASLKSDDRIEKIKRFQEGLKKKELIRKLGSTTKDIDKSVPGVGRELLKRIQKQQEEAKLQKTAIDAKTKTSPELNESIRDLLKKMKKPESAESQETARQRDMISRLKKGAVEFNKKYLKPEKVDELIKLFEGEGFGVFPKDFALKPPKSDTKKEKKYEWESLWDIEAREQLQEQEPFPVNAFEEMIRWTNEGKMWKFPINNDQGWKEEENVEFFEHVFLDEYLEDFPRTGPIRHFMELVVTGLSKNPHISVQEKLEHIEWFREYFTAKEDLLKEGLGQEGVMGTSQNQDVAD</sequence>
<keyword evidence="3" id="KW-0809">Transit peptide</keyword>
<dbReference type="EMBL" id="JARBDR010000337">
    <property type="protein sequence ID" value="KAJ8315333.1"/>
    <property type="molecule type" value="Genomic_DNA"/>
</dbReference>
<evidence type="ECO:0000256" key="6">
    <source>
        <dbReference type="ARBA" id="ARBA00023274"/>
    </source>
</evidence>
<comment type="subcellular location">
    <subcellularLocation>
        <location evidence="1">Mitochondrion</location>
    </subcellularLocation>
</comment>
<evidence type="ECO:0000256" key="4">
    <source>
        <dbReference type="ARBA" id="ARBA00022980"/>
    </source>
</evidence>
<proteinExistence type="inferred from homology"/>
<keyword evidence="6" id="KW-0687">Ribonucleoprotein</keyword>
<dbReference type="PANTHER" id="PTHR13231">
    <property type="entry name" value="MITOCHONDRIAL RIBOSOMAL PROTEIN S31"/>
    <property type="match status" value="1"/>
</dbReference>
<evidence type="ECO:0000256" key="3">
    <source>
        <dbReference type="ARBA" id="ARBA00022946"/>
    </source>
</evidence>
<comment type="similarity">
    <text evidence="2">Belongs to the mitochondrion-specific ribosomal protein mS31 family.</text>
</comment>
<evidence type="ECO:0000313" key="9">
    <source>
        <dbReference type="EMBL" id="KAJ8315333.1"/>
    </source>
</evidence>
<evidence type="ECO:0000256" key="8">
    <source>
        <dbReference type="ARBA" id="ARBA00035363"/>
    </source>
</evidence>
<reference evidence="9 10" key="1">
    <citation type="submission" date="2022-12" db="EMBL/GenBank/DDBJ databases">
        <title>Chromosome-level genome of Tegillarca granosa.</title>
        <authorList>
            <person name="Kim J."/>
        </authorList>
    </citation>
    <scope>NUCLEOTIDE SEQUENCE [LARGE SCALE GENOMIC DNA]</scope>
    <source>
        <strain evidence="9">Teg-2019</strain>
        <tissue evidence="9">Adductor muscle</tissue>
    </source>
</reference>